<keyword evidence="3" id="KW-1185">Reference proteome</keyword>
<feature type="region of interest" description="Disordered" evidence="1">
    <location>
        <begin position="21"/>
        <end position="52"/>
    </location>
</feature>
<organism evidence="2 3">
    <name type="scientific">Streptomonospora nanhaiensis</name>
    <dbReference type="NCBI Taxonomy" id="1323731"/>
    <lineage>
        <taxon>Bacteria</taxon>
        <taxon>Bacillati</taxon>
        <taxon>Actinomycetota</taxon>
        <taxon>Actinomycetes</taxon>
        <taxon>Streptosporangiales</taxon>
        <taxon>Nocardiopsidaceae</taxon>
        <taxon>Streptomonospora</taxon>
    </lineage>
</organism>
<protein>
    <submittedName>
        <fullName evidence="2">Uncharacterized protein</fullName>
    </submittedName>
</protein>
<evidence type="ECO:0000313" key="3">
    <source>
        <dbReference type="Proteomes" id="UP000575985"/>
    </source>
</evidence>
<dbReference type="RefSeq" id="WP_179766302.1">
    <property type="nucleotide sequence ID" value="NZ_JACCFO010000001.1"/>
</dbReference>
<dbReference type="Proteomes" id="UP000575985">
    <property type="component" value="Unassembled WGS sequence"/>
</dbReference>
<comment type="caution">
    <text evidence="2">The sequence shown here is derived from an EMBL/GenBank/DDBJ whole genome shotgun (WGS) entry which is preliminary data.</text>
</comment>
<evidence type="ECO:0000256" key="1">
    <source>
        <dbReference type="SAM" id="MobiDB-lite"/>
    </source>
</evidence>
<dbReference type="AlphaFoldDB" id="A0A853BJF2"/>
<dbReference type="EMBL" id="JACCFO010000001">
    <property type="protein sequence ID" value="NYI94646.1"/>
    <property type="molecule type" value="Genomic_DNA"/>
</dbReference>
<accession>A0A853BJF2</accession>
<evidence type="ECO:0000313" key="2">
    <source>
        <dbReference type="EMBL" id="NYI94646.1"/>
    </source>
</evidence>
<name>A0A853BJF2_9ACTN</name>
<proteinExistence type="predicted"/>
<gene>
    <name evidence="2" type="ORF">HNR12_000923</name>
</gene>
<reference evidence="2 3" key="1">
    <citation type="submission" date="2020-07" db="EMBL/GenBank/DDBJ databases">
        <title>Sequencing the genomes of 1000 actinobacteria strains.</title>
        <authorList>
            <person name="Klenk H.-P."/>
        </authorList>
    </citation>
    <scope>NUCLEOTIDE SEQUENCE [LARGE SCALE GENOMIC DNA]</scope>
    <source>
        <strain evidence="2 3">DSM 45927</strain>
    </source>
</reference>
<sequence length="52" mass="5591">MPVAGIGPVGRHEPAQAVLRAKRRANVPGQRPDGRYPPDRGFWPRAGGSPAY</sequence>